<dbReference type="Gene3D" id="3.30.70.1290">
    <property type="entry name" value="Transposase IS200-like"/>
    <property type="match status" value="1"/>
</dbReference>
<evidence type="ECO:0000313" key="3">
    <source>
        <dbReference type="Proteomes" id="UP000000683"/>
    </source>
</evidence>
<dbReference type="Proteomes" id="UP000000683">
    <property type="component" value="Chromosome"/>
</dbReference>
<dbReference type="KEGG" id="alt:ambt_05150"/>
<dbReference type="RefSeq" id="WP_013783519.1">
    <property type="nucleotide sequence ID" value="NC_015554.1"/>
</dbReference>
<dbReference type="HOGENOM" id="CLU_053827_0_0_6"/>
<dbReference type="GO" id="GO:0003677">
    <property type="term" value="F:DNA binding"/>
    <property type="evidence" value="ECO:0007669"/>
    <property type="project" value="InterPro"/>
</dbReference>
<sequence>MPRPRKSLICLQDTPYYHCISRCVRRAFLCGEDHYSKKSYEHRRQWVEARLIKLGSIFAINVCAYAVMSNHTHVVLHVDRDEALSWTTHEVLKRWHTLHKGTNLTRQYMQAEQRSLLSDAQIESVIATANIYRQRLHDISWFMRLLNEFIARLANKEDECTGRFWEGRFKSQSLLDEAALAACMAYVDLNPLRVGLSETPEQSDFTSIKKRVAAAKIGKQPQYLQPFSGSGNVVKGLPFLLHDYLELVDKLGRKIRSDQNGYISNIHSPILDRTGLQNIDWEGMCQGIETQFSSSISLSIAIRRQKILETA</sequence>
<dbReference type="SUPFAM" id="SSF143422">
    <property type="entry name" value="Transposase IS200-like"/>
    <property type="match status" value="1"/>
</dbReference>
<dbReference type="PANTHER" id="PTHR34322:SF2">
    <property type="entry name" value="TRANSPOSASE IS200-LIKE DOMAIN-CONTAINING PROTEIN"/>
    <property type="match status" value="1"/>
</dbReference>
<dbReference type="InterPro" id="IPR036515">
    <property type="entry name" value="Transposase_17_sf"/>
</dbReference>
<dbReference type="eggNOG" id="COG1943">
    <property type="taxonomic scope" value="Bacteria"/>
</dbReference>
<feature type="domain" description="Transposase IS200-like" evidence="1">
    <location>
        <begin position="12"/>
        <end position="190"/>
    </location>
</feature>
<keyword evidence="3" id="KW-1185">Reference proteome</keyword>
<accession>F5ZCI5</accession>
<dbReference type="GO" id="GO:0004803">
    <property type="term" value="F:transposase activity"/>
    <property type="evidence" value="ECO:0007669"/>
    <property type="project" value="InterPro"/>
</dbReference>
<name>F5ZCI5_ALTNA</name>
<gene>
    <name evidence="2" type="ordered locus">ambt_05150</name>
</gene>
<protein>
    <recommendedName>
        <fullName evidence="1">Transposase IS200-like domain-containing protein</fullName>
    </recommendedName>
</protein>
<dbReference type="EMBL" id="CP002339">
    <property type="protein sequence ID" value="AEF02578.1"/>
    <property type="molecule type" value="Genomic_DNA"/>
</dbReference>
<reference evidence="2 3" key="1">
    <citation type="journal article" date="2011" name="J. Bacteriol.">
        <title>Complete genome sequence of the polycyclic aromatic hydrocarbon-degrading bacterium Alteromonas sp. strain SN2.</title>
        <authorList>
            <person name="Jin H.M."/>
            <person name="Jeong H."/>
            <person name="Moon E.J."/>
            <person name="Math R.K."/>
            <person name="Lee K."/>
            <person name="Kim H.J."/>
            <person name="Jeon C.O."/>
            <person name="Oh T.K."/>
            <person name="Kim J.F."/>
        </authorList>
    </citation>
    <scope>NUCLEOTIDE SEQUENCE [LARGE SCALE GENOMIC DNA]</scope>
    <source>
        <strain evidence="3">JCM 17741 / KACC 18427 / KCTC 11700BP / SN2</strain>
    </source>
</reference>
<proteinExistence type="predicted"/>
<dbReference type="InterPro" id="IPR002686">
    <property type="entry name" value="Transposase_17"/>
</dbReference>
<organism evidence="2 3">
    <name type="scientific">Alteromonas naphthalenivorans</name>
    <dbReference type="NCBI Taxonomy" id="715451"/>
    <lineage>
        <taxon>Bacteria</taxon>
        <taxon>Pseudomonadati</taxon>
        <taxon>Pseudomonadota</taxon>
        <taxon>Gammaproteobacteria</taxon>
        <taxon>Alteromonadales</taxon>
        <taxon>Alteromonadaceae</taxon>
        <taxon>Alteromonas/Salinimonas group</taxon>
        <taxon>Alteromonas</taxon>
    </lineage>
</organism>
<dbReference type="AlphaFoldDB" id="F5ZCI5"/>
<evidence type="ECO:0000313" key="2">
    <source>
        <dbReference type="EMBL" id="AEF02578.1"/>
    </source>
</evidence>
<dbReference type="PANTHER" id="PTHR34322">
    <property type="entry name" value="TRANSPOSASE, Y1_TNP DOMAIN-CONTAINING"/>
    <property type="match status" value="1"/>
</dbReference>
<dbReference type="SMART" id="SM01321">
    <property type="entry name" value="Y1_Tnp"/>
    <property type="match status" value="1"/>
</dbReference>
<dbReference type="GO" id="GO:0006313">
    <property type="term" value="P:DNA transposition"/>
    <property type="evidence" value="ECO:0007669"/>
    <property type="project" value="InterPro"/>
</dbReference>
<evidence type="ECO:0000259" key="1">
    <source>
        <dbReference type="SMART" id="SM01321"/>
    </source>
</evidence>